<evidence type="ECO:0000256" key="1">
    <source>
        <dbReference type="SAM" id="MobiDB-lite"/>
    </source>
</evidence>
<gene>
    <name evidence="4" type="ORF">ABVK25_006358</name>
</gene>
<feature type="region of interest" description="Disordered" evidence="1">
    <location>
        <begin position="230"/>
        <end position="249"/>
    </location>
</feature>
<dbReference type="EMBL" id="JBHFEH010000021">
    <property type="protein sequence ID" value="KAL2053364.1"/>
    <property type="molecule type" value="Genomic_DNA"/>
</dbReference>
<feature type="transmembrane region" description="Helical" evidence="2">
    <location>
        <begin position="59"/>
        <end position="80"/>
    </location>
</feature>
<accession>A0ABR4B694</accession>
<feature type="transmembrane region" description="Helical" evidence="2">
    <location>
        <begin position="143"/>
        <end position="165"/>
    </location>
</feature>
<feature type="domain" description="HPP transmembrane region" evidence="3">
    <location>
        <begin position="56"/>
        <end position="215"/>
    </location>
</feature>
<organism evidence="4 5">
    <name type="scientific">Lepraria finkii</name>
    <dbReference type="NCBI Taxonomy" id="1340010"/>
    <lineage>
        <taxon>Eukaryota</taxon>
        <taxon>Fungi</taxon>
        <taxon>Dikarya</taxon>
        <taxon>Ascomycota</taxon>
        <taxon>Pezizomycotina</taxon>
        <taxon>Lecanoromycetes</taxon>
        <taxon>OSLEUM clade</taxon>
        <taxon>Lecanoromycetidae</taxon>
        <taxon>Lecanorales</taxon>
        <taxon>Lecanorineae</taxon>
        <taxon>Stereocaulaceae</taxon>
        <taxon>Lepraria</taxon>
    </lineage>
</organism>
<dbReference type="PANTHER" id="PTHR33741:SF5">
    <property type="entry name" value="TRANSMEMBRANE PROTEIN DDB_G0269096-RELATED"/>
    <property type="match status" value="1"/>
</dbReference>
<reference evidence="4 5" key="1">
    <citation type="submission" date="2024-09" db="EMBL/GenBank/DDBJ databases">
        <title>Rethinking Asexuality: The Enigmatic Case of Functional Sexual Genes in Lepraria (Stereocaulaceae).</title>
        <authorList>
            <person name="Doellman M."/>
            <person name="Sun Y."/>
            <person name="Barcenas-Pena A."/>
            <person name="Lumbsch H.T."/>
            <person name="Grewe F."/>
        </authorList>
    </citation>
    <scope>NUCLEOTIDE SEQUENCE [LARGE SCALE GENOMIC DNA]</scope>
    <source>
        <strain evidence="4 5">Grewe 0041</strain>
    </source>
</reference>
<proteinExistence type="predicted"/>
<keyword evidence="5" id="KW-1185">Reference proteome</keyword>
<evidence type="ECO:0000259" key="3">
    <source>
        <dbReference type="Pfam" id="PF04982"/>
    </source>
</evidence>
<name>A0ABR4B694_9LECA</name>
<dbReference type="Pfam" id="PF04982">
    <property type="entry name" value="TM_HPP"/>
    <property type="match status" value="1"/>
</dbReference>
<keyword evidence="2" id="KW-0812">Transmembrane</keyword>
<dbReference type="Proteomes" id="UP001590951">
    <property type="component" value="Unassembled WGS sequence"/>
</dbReference>
<dbReference type="PANTHER" id="PTHR33741">
    <property type="entry name" value="TRANSMEMBRANE PROTEIN DDB_G0269096-RELATED"/>
    <property type="match status" value="1"/>
</dbReference>
<dbReference type="InterPro" id="IPR058581">
    <property type="entry name" value="TM_HPP"/>
</dbReference>
<keyword evidence="2" id="KW-0472">Membrane</keyword>
<evidence type="ECO:0000313" key="5">
    <source>
        <dbReference type="Proteomes" id="UP001590951"/>
    </source>
</evidence>
<evidence type="ECO:0000256" key="2">
    <source>
        <dbReference type="SAM" id="Phobius"/>
    </source>
</evidence>
<sequence>MPHWQHRMHLLEAKDWHFDIDRHLNPHLPRNLISRLPKPISRFLGYRDNPRPEIGNVLVAGWAFLGAFVGIVVIEVVFMIPTIRNHGVPLLIASFGAAAILEFNTIESPLAQPRNSIAGHFLSALIGVGVTKLFLLNSDFEDLRWLAGALTCGLASAAMALTKTIHPPAGATALLAAMDPQVQQLGWYLLPLVLLSSVITLVTSLLLNNIQRQYPIYWWTPVDLGRNKDGDDIEEKSVSSSTTSLSPKISGHVEDAGGPMIKITRDRIVVPDHIYLASEERSILEILHQRLGDGLPRQPELAV</sequence>
<feature type="compositionally biased region" description="Low complexity" evidence="1">
    <location>
        <begin position="238"/>
        <end position="249"/>
    </location>
</feature>
<feature type="transmembrane region" description="Helical" evidence="2">
    <location>
        <begin position="87"/>
        <end position="105"/>
    </location>
</feature>
<keyword evidence="2" id="KW-1133">Transmembrane helix</keyword>
<protein>
    <recommendedName>
        <fullName evidence="3">HPP transmembrane region domain-containing protein</fullName>
    </recommendedName>
</protein>
<comment type="caution">
    <text evidence="4">The sequence shown here is derived from an EMBL/GenBank/DDBJ whole genome shotgun (WGS) entry which is preliminary data.</text>
</comment>
<evidence type="ECO:0000313" key="4">
    <source>
        <dbReference type="EMBL" id="KAL2053364.1"/>
    </source>
</evidence>
<dbReference type="InterPro" id="IPR007065">
    <property type="entry name" value="HPP"/>
</dbReference>
<feature type="transmembrane region" description="Helical" evidence="2">
    <location>
        <begin position="117"/>
        <end position="136"/>
    </location>
</feature>
<feature type="transmembrane region" description="Helical" evidence="2">
    <location>
        <begin position="185"/>
        <end position="207"/>
    </location>
</feature>